<dbReference type="Proteomes" id="UP001291653">
    <property type="component" value="Unassembled WGS sequence"/>
</dbReference>
<keyword evidence="2" id="KW-0812">Transmembrane</keyword>
<keyword evidence="4" id="KW-1185">Reference proteome</keyword>
<protein>
    <submittedName>
        <fullName evidence="3">RDD family protein</fullName>
    </submittedName>
</protein>
<feature type="transmembrane region" description="Helical" evidence="2">
    <location>
        <begin position="20"/>
        <end position="42"/>
    </location>
</feature>
<feature type="transmembrane region" description="Helical" evidence="2">
    <location>
        <begin position="54"/>
        <end position="74"/>
    </location>
</feature>
<comment type="caution">
    <text evidence="3">The sequence shown here is derived from an EMBL/GenBank/DDBJ whole genome shotgun (WGS) entry which is preliminary data.</text>
</comment>
<feature type="compositionally biased region" description="Pro residues" evidence="1">
    <location>
        <begin position="189"/>
        <end position="204"/>
    </location>
</feature>
<evidence type="ECO:0000313" key="3">
    <source>
        <dbReference type="EMBL" id="GLF99344.1"/>
    </source>
</evidence>
<keyword evidence="2" id="KW-0472">Membrane</keyword>
<gene>
    <name evidence="3" type="ORF">SYYSPA8_33625</name>
</gene>
<feature type="transmembrane region" description="Helical" evidence="2">
    <location>
        <begin position="94"/>
        <end position="113"/>
    </location>
</feature>
<name>A0ABQ5P9R7_9ACTN</name>
<dbReference type="EMBL" id="BSBI01000019">
    <property type="protein sequence ID" value="GLF99344.1"/>
    <property type="molecule type" value="Genomic_DNA"/>
</dbReference>
<sequence length="227" mass="24352">MHGHAPPSPGRRPATATLFALRGFFVVISLLSLGLLSWAPMLRLAVLRRRPLDWVLFWACLALAVALFVFVADFGATDETAKKEPDTASGPEVVALLAMVAMGIGVPVHYLVVELRYFQQLGTRTAAAPGTAHPAYGTTAPAAFGPPPAPGYGYPQAPAQPRRTAPGYGYPAQQPPPPVQPSPYTATPTPTPPPAPTPPRPVPAPRIEQVRAELDELSDYLRRERDR</sequence>
<accession>A0ABQ5P9R7</accession>
<evidence type="ECO:0000256" key="1">
    <source>
        <dbReference type="SAM" id="MobiDB-lite"/>
    </source>
</evidence>
<dbReference type="RefSeq" id="WP_323451283.1">
    <property type="nucleotide sequence ID" value="NZ_BSBI01000019.1"/>
</dbReference>
<reference evidence="3 4" key="1">
    <citation type="submission" date="2022-10" db="EMBL/GenBank/DDBJ databases">
        <title>Draft genome sequence of Streptomyces sp. YSPA8.</title>
        <authorList>
            <person name="Moriuchi R."/>
            <person name="Dohra H."/>
            <person name="Yamamura H."/>
            <person name="Kodani S."/>
        </authorList>
    </citation>
    <scope>NUCLEOTIDE SEQUENCE [LARGE SCALE GENOMIC DNA]</scope>
    <source>
        <strain evidence="3 4">YSPA8</strain>
    </source>
</reference>
<feature type="compositionally biased region" description="Low complexity" evidence="1">
    <location>
        <begin position="151"/>
        <end position="172"/>
    </location>
</feature>
<feature type="region of interest" description="Disordered" evidence="1">
    <location>
        <begin position="138"/>
        <end position="206"/>
    </location>
</feature>
<proteinExistence type="predicted"/>
<organism evidence="3 4">
    <name type="scientific">Streptomyces yaizuensis</name>
    <dbReference type="NCBI Taxonomy" id="2989713"/>
    <lineage>
        <taxon>Bacteria</taxon>
        <taxon>Bacillati</taxon>
        <taxon>Actinomycetota</taxon>
        <taxon>Actinomycetes</taxon>
        <taxon>Kitasatosporales</taxon>
        <taxon>Streptomycetaceae</taxon>
        <taxon>Streptomyces</taxon>
    </lineage>
</organism>
<evidence type="ECO:0000256" key="2">
    <source>
        <dbReference type="SAM" id="Phobius"/>
    </source>
</evidence>
<keyword evidence="2" id="KW-1133">Transmembrane helix</keyword>
<evidence type="ECO:0000313" key="4">
    <source>
        <dbReference type="Proteomes" id="UP001291653"/>
    </source>
</evidence>